<evidence type="ECO:0000313" key="3">
    <source>
        <dbReference type="Proteomes" id="UP000005640"/>
    </source>
</evidence>
<dbReference type="GeneTree" id="ENSGT00940000156921"/>
<feature type="transmembrane region" description="Helical" evidence="1">
    <location>
        <begin position="32"/>
        <end position="54"/>
    </location>
</feature>
<sequence>MNVALQELGAGSNVGFQKGTRQLLGSRTQLELVLAGASLLLAALLLGCLVALGVQYHREFASSRQTD</sequence>
<dbReference type="Ensembl" id="ENST00000422932.5">
    <property type="protein sequence ID" value="ENSP00000392467.1"/>
    <property type="gene ID" value="ENSG00000145194.19"/>
</dbReference>
<reference evidence="2 3" key="1">
    <citation type="journal article" date="2001" name="Nature">
        <title>Initial sequencing and analysis of the human genome.</title>
        <authorList>
            <consortium name="International Human Genome Sequencing Consortium"/>
            <person name="Lander E.S."/>
            <person name="Linton L.M."/>
            <person name="Birren B."/>
            <person name="Nusbaum C."/>
            <person name="Zody M.C."/>
            <person name="Baldwin J."/>
            <person name="Devon K."/>
            <person name="Dewar K."/>
            <person name="Doyle M."/>
            <person name="FitzHugh W."/>
            <person name="Funke R."/>
            <person name="Gage D."/>
            <person name="Harris K."/>
            <person name="Heaford A."/>
            <person name="Howland J."/>
            <person name="Kann L."/>
            <person name="Lehoczky J."/>
            <person name="LeVine R."/>
            <person name="McEwan P."/>
            <person name="McKernan K."/>
            <person name="Meldrim J."/>
            <person name="Mesirov J.P."/>
            <person name="Miranda C."/>
            <person name="Morris W."/>
            <person name="Naylor J."/>
            <person name="Raymond C."/>
            <person name="Rosetti M."/>
            <person name="Santos R."/>
            <person name="Sheridan A."/>
            <person name="Sougnez C."/>
            <person name="Stange-Thomann N."/>
            <person name="Stojanovic N."/>
            <person name="Subramanian A."/>
            <person name="Wyman D."/>
            <person name="Rogers J."/>
            <person name="Sulston J."/>
            <person name="Ainscough R."/>
            <person name="Beck S."/>
            <person name="Bentley D."/>
            <person name="Burton J."/>
            <person name="Clee C."/>
            <person name="Carter N."/>
            <person name="Coulson A."/>
            <person name="Deadman R."/>
            <person name="Deloukas P."/>
            <person name="Dunham A."/>
            <person name="Dunham I."/>
            <person name="Durbin R."/>
            <person name="French L."/>
            <person name="Grafham D."/>
            <person name="Gregory S."/>
            <person name="Hubbard T."/>
            <person name="Humphray S."/>
            <person name="Hunt A."/>
            <person name="Jones M."/>
            <person name="Lloyd C."/>
            <person name="McMurray A."/>
            <person name="Matthews L."/>
            <person name="Mercer S."/>
            <person name="Milne S."/>
            <person name="Mullikin J.C."/>
            <person name="Mungall A."/>
            <person name="Plumb R."/>
            <person name="Ross M."/>
            <person name="Shownkeen R."/>
            <person name="Sims S."/>
            <person name="Waterston R.H."/>
            <person name="Wilson R.K."/>
            <person name="Hillier L.W."/>
            <person name="McPherson J.D."/>
            <person name="Marra M.A."/>
            <person name="Mardis E.R."/>
            <person name="Fulton L.A."/>
            <person name="Chinwalla A.T."/>
            <person name="Pepin K.H."/>
            <person name="Gish W.R."/>
            <person name="Chissoe S.L."/>
            <person name="Wendl M.C."/>
            <person name="Delehaunty K.D."/>
            <person name="Miner T.L."/>
            <person name="Delehaunty A."/>
            <person name="Kramer J.B."/>
            <person name="Cook L.L."/>
            <person name="Fulton R.S."/>
            <person name="Johnson D.L."/>
            <person name="Minx P.J."/>
            <person name="Clifton S.W."/>
            <person name="Hawkins T."/>
            <person name="Branscomb E."/>
            <person name="Predki P."/>
            <person name="Richardson P."/>
            <person name="Wenning S."/>
            <person name="Slezak T."/>
            <person name="Doggett N."/>
            <person name="Cheng J.F."/>
            <person name="Olsen A."/>
            <person name="Lucas S."/>
            <person name="Elkin C."/>
            <person name="Uberbacher E."/>
            <person name="Frazier M."/>
            <person name="Gibbs R.A."/>
            <person name="Muzny D.M."/>
            <person name="Scherer S.E."/>
            <person name="Bouck J.B."/>
            <person name="Sodergren E.J."/>
            <person name="Worley K.C."/>
            <person name="Rives C.M."/>
            <person name="Gorrell J.H."/>
            <person name="Metzker M.L."/>
            <person name="Naylor S.L."/>
            <person name="Kucherlapati R.S."/>
            <person name="Nelson D.L."/>
            <person name="Weinstock G.M."/>
            <person name="Sakaki Y."/>
            <person name="Fujiyama A."/>
            <person name="Hattori M."/>
            <person name="Yada T."/>
            <person name="Toyoda A."/>
            <person name="Itoh T."/>
            <person name="Kawagoe C."/>
            <person name="Watanabe H."/>
            <person name="Totoki Y."/>
            <person name="Taylor T."/>
            <person name="Weissenbach J."/>
            <person name="Heilig R."/>
            <person name="Saurin W."/>
            <person name="Artiguenave F."/>
            <person name="Brottier P."/>
            <person name="Bruls T."/>
            <person name="Pelletier E."/>
            <person name="Robert C."/>
            <person name="Wincker P."/>
            <person name="Smith D.R."/>
            <person name="Doucette-Stamm L."/>
            <person name="Rubenfield M."/>
            <person name="Weinstock K."/>
            <person name="Lee H.M."/>
            <person name="Dubois J."/>
            <person name="Rosenthal A."/>
            <person name="Platzer M."/>
            <person name="Nyakatura G."/>
            <person name="Taudien S."/>
            <person name="Rump A."/>
            <person name="Yang H."/>
            <person name="Yu J."/>
            <person name="Wang J."/>
            <person name="Huang G."/>
            <person name="Gu J."/>
            <person name="Hood L."/>
            <person name="Rowen L."/>
            <person name="Madan A."/>
            <person name="Qin S."/>
            <person name="Davis R.W."/>
            <person name="Federspiel N.A."/>
            <person name="Abola A.P."/>
            <person name="Proctor M.J."/>
            <person name="Myers R.M."/>
            <person name="Schmutz J."/>
            <person name="Dickson M."/>
            <person name="Grimwood J."/>
            <person name="Cox D.R."/>
            <person name="Olson M.V."/>
            <person name="Kaul R."/>
            <person name="Raymond C."/>
            <person name="Shimizu N."/>
            <person name="Kawasaki K."/>
            <person name="Minoshima S."/>
            <person name="Evans G.A."/>
            <person name="Athanasiou M."/>
            <person name="Schultz R."/>
            <person name="Roe B.A."/>
            <person name="Chen F."/>
            <person name="Pan H."/>
            <person name="Ramser J."/>
            <person name="Lehrach H."/>
            <person name="Reinhardt R."/>
            <person name="McCombie W.R."/>
            <person name="de la Bastide M."/>
            <person name="Dedhia N."/>
            <person name="Blocker H."/>
            <person name="Hornischer K."/>
            <person name="Nordsiek G."/>
            <person name="Agarwala R."/>
            <person name="Aravind L."/>
            <person name="Bailey J.A."/>
            <person name="Bateman A."/>
            <person name="Batzoglou S."/>
            <person name="Birney E."/>
            <person name="Bork P."/>
            <person name="Brown D.G."/>
            <person name="Burge C.B."/>
            <person name="Cerutti L."/>
            <person name="Chen H.C."/>
            <person name="Church D."/>
            <person name="Clamp M."/>
            <person name="Copley R.R."/>
            <person name="Doerks T."/>
            <person name="Eddy S.R."/>
            <person name="Eichler E.E."/>
            <person name="Furey T.S."/>
            <person name="Galagan J."/>
            <person name="Gilbert J.G."/>
            <person name="Harmon C."/>
            <person name="Hayashizaki Y."/>
            <person name="Haussler D."/>
            <person name="Hermjakob H."/>
            <person name="Hokamp K."/>
            <person name="Jang W."/>
            <person name="Johnson L.S."/>
            <person name="Jones T.A."/>
            <person name="Kasif S."/>
            <person name="Kaspryzk A."/>
            <person name="Kennedy S."/>
            <person name="Kent W.J."/>
            <person name="Kitts P."/>
            <person name="Koonin E.V."/>
            <person name="Korf I."/>
            <person name="Kulp D."/>
            <person name="Lancet D."/>
            <person name="Lowe T.M."/>
            <person name="McLysaght A."/>
            <person name="Mikkelsen T."/>
            <person name="Moran J.V."/>
            <person name="Mulder N."/>
            <person name="Pollara V.J."/>
            <person name="Ponting C.P."/>
            <person name="Schuler G."/>
            <person name="Schultz J."/>
            <person name="Slater G."/>
            <person name="Smit A.F."/>
            <person name="Stupka E."/>
            <person name="Szustakowski J."/>
            <person name="Thierry-Mieg D."/>
            <person name="Thierry-Mieg J."/>
            <person name="Wagner L."/>
            <person name="Wallis J."/>
            <person name="Wheeler R."/>
            <person name="Williams A."/>
            <person name="Wolf Y.I."/>
            <person name="Wolfe K.H."/>
            <person name="Yang S.P."/>
            <person name="Yeh R.F."/>
            <person name="Collins F."/>
            <person name="Guyer M.S."/>
            <person name="Peterson J."/>
            <person name="Felsenfeld A."/>
            <person name="Wetterstrand K.A."/>
            <person name="Patrinos A."/>
            <person name="Morgan M.J."/>
            <person name="de Jong P."/>
            <person name="Catanese J.J."/>
            <person name="Osoegawa K."/>
            <person name="Shizuya H."/>
            <person name="Choi S."/>
            <person name="Chen Y.J."/>
        </authorList>
    </citation>
    <scope>NUCLEOTIDE SEQUENCE [LARGE SCALE GENOMIC DNA]</scope>
</reference>
<evidence type="ECO:0000313" key="2">
    <source>
        <dbReference type="Ensembl" id="ENSP00000392467.1"/>
    </source>
</evidence>
<keyword evidence="1" id="KW-0812">Transmembrane</keyword>
<dbReference type="ProteomicsDB" id="31198"/>
<keyword evidence="1" id="KW-0472">Membrane</keyword>
<dbReference type="HGNC" id="HGNC:13275">
    <property type="gene designation" value="ECE2"/>
</dbReference>
<dbReference type="EMBL" id="AC078797">
    <property type="status" value="NOT_ANNOTATED_CDS"/>
    <property type="molecule type" value="Genomic_DNA"/>
</dbReference>
<dbReference type="Proteomes" id="UP000005640">
    <property type="component" value="Chromosome 3"/>
</dbReference>
<reference evidence="2 3" key="3">
    <citation type="journal article" date="2006" name="Nature">
        <title>The DNA sequence, annotation and analysis of human chromosome 3.</title>
        <authorList>
            <person name="Muzny D.M."/>
            <person name="Scherer S.E."/>
            <person name="Kaul R."/>
            <person name="Wang J."/>
            <person name="Yu J."/>
            <person name="Sudbrak R."/>
            <person name="Buhay C.J."/>
            <person name="Chen R."/>
            <person name="Cree A."/>
            <person name="Ding Y."/>
            <person name="Dugan-Rocha S."/>
            <person name="Gill R."/>
            <person name="Gunaratne P."/>
            <person name="Harris R.A."/>
            <person name="Hawes A.C."/>
            <person name="Hernandez J."/>
            <person name="Hodgson A.V."/>
            <person name="Hume J."/>
            <person name="Jackson A."/>
            <person name="Khan Z.M."/>
            <person name="Kovar-Smith C."/>
            <person name="Lewis L.R."/>
            <person name="Lozado R.J."/>
            <person name="Metzker M.L."/>
            <person name="Milosavljevic A."/>
            <person name="Miner G.R."/>
            <person name="Morgan M.B."/>
            <person name="Nazareth L.V."/>
            <person name="Scott G."/>
            <person name="Sodergren E."/>
            <person name="Song X.Z."/>
            <person name="Steffen D."/>
            <person name="Wei S."/>
            <person name="Wheeler D.A."/>
            <person name="Wright M.W."/>
            <person name="Worley K.C."/>
            <person name="Yuan Y."/>
            <person name="Zhang Z."/>
            <person name="Adams C.Q."/>
            <person name="Ansari-Lari M.A."/>
            <person name="Ayele M."/>
            <person name="Brown M.J."/>
            <person name="Chen G."/>
            <person name="Chen Z."/>
            <person name="Clendenning J."/>
            <person name="Clerc-Blankenburg K.P."/>
            <person name="Chen R."/>
            <person name="Chen Z."/>
            <person name="Davis C."/>
            <person name="Delgado O."/>
            <person name="Dinh H.H."/>
            <person name="Dong W."/>
            <person name="Draper H."/>
            <person name="Ernst S."/>
            <person name="Fu G."/>
            <person name="Gonzalez-Garay M.L."/>
            <person name="Garcia D.K."/>
            <person name="Gillett W."/>
            <person name="Gu J."/>
            <person name="Hao B."/>
            <person name="Haugen E."/>
            <person name="Havlak P."/>
            <person name="He X."/>
            <person name="Hennig S."/>
            <person name="Hu S."/>
            <person name="Huang W."/>
            <person name="Jackson L.R."/>
            <person name="Jacob L.S."/>
            <person name="Kelly S.H."/>
            <person name="Kube M."/>
            <person name="Levy R."/>
            <person name="Li Z."/>
            <person name="Liu B."/>
            <person name="Liu J."/>
            <person name="Liu W."/>
            <person name="Lu J."/>
            <person name="Maheshwari M."/>
            <person name="Nguyen B.V."/>
            <person name="Okwuonu G.O."/>
            <person name="Palmeiri A."/>
            <person name="Pasternak S."/>
            <person name="Perez L.M."/>
            <person name="Phelps K.A."/>
            <person name="Plopper F.J."/>
            <person name="Qiang B."/>
            <person name="Raymond C."/>
            <person name="Rodriguez R."/>
            <person name="Saenphimmachak C."/>
            <person name="Santibanez J."/>
            <person name="Shen H."/>
            <person name="Shen Y."/>
            <person name="Subramanian S."/>
            <person name="Tabor P.E."/>
            <person name="Verduzco D."/>
            <person name="Waldron L."/>
            <person name="Wang J."/>
            <person name="Wang J."/>
            <person name="Wang Q."/>
            <person name="Williams G.A."/>
            <person name="Wong G.K."/>
            <person name="Yao Z."/>
            <person name="Zhang J."/>
            <person name="Zhang X."/>
            <person name="Zhao G."/>
            <person name="Zhou J."/>
            <person name="Zhou Y."/>
            <person name="Nelson D."/>
            <person name="Lehrach H."/>
            <person name="Reinhardt R."/>
            <person name="Naylor S.L."/>
            <person name="Yang H."/>
            <person name="Olson M."/>
            <person name="Weinstock G."/>
            <person name="Gibbs R.A."/>
        </authorList>
    </citation>
    <scope>NUCLEOTIDE SEQUENCE [LARGE SCALE GENOMIC DNA]</scope>
</reference>
<dbReference type="AlphaFoldDB" id="F8WCL9"/>
<dbReference type="VEuPathDB" id="HostDB:ENSG00000145194"/>
<protein>
    <submittedName>
        <fullName evidence="2">Endothelin converting enzyme 2</fullName>
    </submittedName>
</protein>
<dbReference type="UCSC" id="uc062qtn.1">
    <property type="organism name" value="human"/>
</dbReference>
<organism evidence="2 3">
    <name type="scientific">Homo sapiens</name>
    <name type="common">Human</name>
    <dbReference type="NCBI Taxonomy" id="9606"/>
    <lineage>
        <taxon>Eukaryota</taxon>
        <taxon>Metazoa</taxon>
        <taxon>Chordata</taxon>
        <taxon>Craniata</taxon>
        <taxon>Vertebrata</taxon>
        <taxon>Euteleostomi</taxon>
        <taxon>Mammalia</taxon>
        <taxon>Eutheria</taxon>
        <taxon>Euarchontoglires</taxon>
        <taxon>Primates</taxon>
        <taxon>Haplorrhini</taxon>
        <taxon>Catarrhini</taxon>
        <taxon>Hominidae</taxon>
        <taxon>Homo</taxon>
    </lineage>
</organism>
<reference evidence="2" key="5">
    <citation type="submission" date="2025-09" db="UniProtKB">
        <authorList>
            <consortium name="Ensembl"/>
        </authorList>
    </citation>
    <scope>IDENTIFICATION</scope>
</reference>
<dbReference type="Bgee" id="ENSG00000145194">
    <property type="expression patterns" value="Expressed in cerebellar hemisphere and 69 other cell types or tissues"/>
</dbReference>
<proteinExistence type="predicted"/>
<dbReference type="ExpressionAtlas" id="F8WCL9">
    <property type="expression patterns" value="baseline and differential"/>
</dbReference>
<dbReference type="HOGENOM" id="CLU_2811671_0_0_1"/>
<accession>F8WCL9</accession>
<keyword evidence="1" id="KW-1133">Transmembrane helix</keyword>
<dbReference type="OrthoDB" id="6475849at2759"/>
<evidence type="ECO:0000256" key="1">
    <source>
        <dbReference type="SAM" id="Phobius"/>
    </source>
</evidence>
<dbReference type="OpenTargets" id="ENSG00000145194"/>
<reference evidence="2 3" key="2">
    <citation type="journal article" date="2004" name="Nature">
        <title>Finishing the euchromatic sequence of the human genome.</title>
        <authorList>
            <consortium name="International Human Genome Sequencing Consortium"/>
        </authorList>
    </citation>
    <scope>NUCLEOTIDE SEQUENCE [LARGE SCALE GENOMIC DNA]</scope>
</reference>
<gene>
    <name evidence="2" type="primary">ECE2</name>
</gene>
<keyword evidence="3" id="KW-1185">Reference proteome</keyword>
<dbReference type="SMR" id="F8WCL9"/>
<name>F8WCL9_HUMAN</name>
<reference evidence="2" key="4">
    <citation type="submission" date="2025-08" db="UniProtKB">
        <authorList>
            <consortium name="Ensembl"/>
        </authorList>
    </citation>
    <scope>IDENTIFICATION</scope>
</reference>
<dbReference type="Ensembl" id="ENST00000422932.5">
    <property type="protein sequence ID" value="ENSP00000392467.1"/>
    <property type="gene ID" value="ENSG00000145194.20"/>
</dbReference>